<keyword evidence="1" id="KW-0472">Membrane</keyword>
<proteinExistence type="predicted"/>
<dbReference type="AlphaFoldDB" id="A0A9E7TJ55"/>
<dbReference type="EMBL" id="CP096115">
    <property type="protein sequence ID" value="UUX93268.1"/>
    <property type="molecule type" value="Genomic_DNA"/>
</dbReference>
<dbReference type="KEGG" id="mend:L6E24_03845"/>
<organism evidence="2 3">
    <name type="scientific">Methanoplanus endosymbiosus</name>
    <dbReference type="NCBI Taxonomy" id="33865"/>
    <lineage>
        <taxon>Archaea</taxon>
        <taxon>Methanobacteriati</taxon>
        <taxon>Methanobacteriota</taxon>
        <taxon>Stenosarchaea group</taxon>
        <taxon>Methanomicrobia</taxon>
        <taxon>Methanomicrobiales</taxon>
        <taxon>Methanomicrobiaceae</taxon>
        <taxon>Methanoplanus</taxon>
    </lineage>
</organism>
<dbReference type="Proteomes" id="UP001060368">
    <property type="component" value="Chromosome"/>
</dbReference>
<dbReference type="RefSeq" id="WP_257743407.1">
    <property type="nucleotide sequence ID" value="NZ_CP096115.1"/>
</dbReference>
<accession>A0A9E7TJ55</accession>
<name>A0A9E7TJ55_9EURY</name>
<feature type="transmembrane region" description="Helical" evidence="1">
    <location>
        <begin position="202"/>
        <end position="226"/>
    </location>
</feature>
<dbReference type="GeneID" id="74306799"/>
<protein>
    <submittedName>
        <fullName evidence="2">Uncharacterized protein</fullName>
    </submittedName>
</protein>
<evidence type="ECO:0000313" key="2">
    <source>
        <dbReference type="EMBL" id="UUX93268.1"/>
    </source>
</evidence>
<feature type="transmembrane region" description="Helical" evidence="1">
    <location>
        <begin position="233"/>
        <end position="251"/>
    </location>
</feature>
<evidence type="ECO:0000313" key="3">
    <source>
        <dbReference type="Proteomes" id="UP001060368"/>
    </source>
</evidence>
<evidence type="ECO:0000256" key="1">
    <source>
        <dbReference type="SAM" id="Phobius"/>
    </source>
</evidence>
<keyword evidence="1" id="KW-0812">Transmembrane</keyword>
<sequence length="278" mass="30016">MNYLQILAGVFFIIFSLTGISCAATDERILDGDFSDGFDFWQRARMDGGAFPVMSEGQVYFETESSGISGISQADVDLTGVGILKFTWSGSGSGSFKILLDLTEIYSEDVNFCSGISQADVSDFSGIYNLYFRLVSDSTSEAYLDDVSAKTSSLYRPTASATIAPLDEGSSDLVMSYLGLEQPYVDEESTGMNLSALAGEVFGVYSSSGLGPFALLIVFCMPFLGLWIMHRDMIIPGGIGILFSGFVLVRLPADFQGVAVMMIAVCVTAVIYSIYVRR</sequence>
<gene>
    <name evidence="2" type="ORF">L6E24_03845</name>
</gene>
<keyword evidence="1" id="KW-1133">Transmembrane helix</keyword>
<reference evidence="2" key="1">
    <citation type="submission" date="2022-04" db="EMBL/GenBank/DDBJ databases">
        <title>Complete genome of Methanoplanus endosymbiosus DSM 3599.</title>
        <authorList>
            <person name="Chen S.-C."/>
            <person name="You Y.-T."/>
            <person name="Zhou Y.-Z."/>
            <person name="Lai M.-C."/>
        </authorList>
    </citation>
    <scope>NUCLEOTIDE SEQUENCE</scope>
    <source>
        <strain evidence="2">DSM 3599</strain>
    </source>
</reference>
<feature type="transmembrane region" description="Helical" evidence="1">
    <location>
        <begin position="257"/>
        <end position="276"/>
    </location>
</feature>
<keyword evidence="3" id="KW-1185">Reference proteome</keyword>